<dbReference type="SUPFAM" id="SSF53850">
    <property type="entry name" value="Periplasmic binding protein-like II"/>
    <property type="match status" value="1"/>
</dbReference>
<keyword evidence="5" id="KW-1185">Reference proteome</keyword>
<organism evidence="4 5">
    <name type="scientific">Okeania hirsuta</name>
    <dbReference type="NCBI Taxonomy" id="1458930"/>
    <lineage>
        <taxon>Bacteria</taxon>
        <taxon>Bacillati</taxon>
        <taxon>Cyanobacteriota</taxon>
        <taxon>Cyanophyceae</taxon>
        <taxon>Oscillatoriophycideae</taxon>
        <taxon>Oscillatoriales</taxon>
        <taxon>Microcoleaceae</taxon>
        <taxon>Okeania</taxon>
    </lineage>
</organism>
<dbReference type="RefSeq" id="WP_124145907.1">
    <property type="nucleotide sequence ID" value="NZ_CAWOKI010000128.1"/>
</dbReference>
<sequence length="383" mass="42786">MSAITATQLEPIQIDFNKSHPNINLEIVKAPNDTNLVEDLYTSSFLLGDSPYDLAYMDTVWVPKFAAANWLQDLSEKIDKQQLEETYLSGDIEGGTYKNKLYWMPLISNGGMLYYRTDLLKKGGFEPPNTFEELIKISQELQQQGLVEWGYLWQGKQYEGLSAMFIEILKGYGGFWVNSETNEVGLDRPEAIEAVDFLRTTITAGISPPGVTTYAEEETRRLFQSGKTVFLRNWPYVYPLASKSEIAGNFAIKPMVHASGKESGACSGGWGLGIVKSTKHPEEAWEVIQYFNKPEVQRKLILETGLVPARKSLFNDKILVAEFPYLPNLFPVVENSVLRPPIAQYAQASDILQRYLSAALTGSRTPELAMKGAAAETRALLGT</sequence>
<dbReference type="AlphaFoldDB" id="A0A3N6NLL2"/>
<dbReference type="InterPro" id="IPR006059">
    <property type="entry name" value="SBP"/>
</dbReference>
<gene>
    <name evidence="4" type="ORF">D5R40_19285</name>
</gene>
<dbReference type="Pfam" id="PF01547">
    <property type="entry name" value="SBP_bac_1"/>
    <property type="match status" value="1"/>
</dbReference>
<dbReference type="PANTHER" id="PTHR30061">
    <property type="entry name" value="MALTOSE-BINDING PERIPLASMIC PROTEIN"/>
    <property type="match status" value="1"/>
</dbReference>
<name>A0A3N6NLL2_9CYAN</name>
<dbReference type="GO" id="GO:0042956">
    <property type="term" value="P:maltodextrin transmembrane transport"/>
    <property type="evidence" value="ECO:0007669"/>
    <property type="project" value="TreeGrafter"/>
</dbReference>
<keyword evidence="2" id="KW-0813">Transport</keyword>
<proteinExistence type="inferred from homology"/>
<comment type="caution">
    <text evidence="4">The sequence shown here is derived from an EMBL/GenBank/DDBJ whole genome shotgun (WGS) entry which is preliminary data.</text>
</comment>
<accession>A0A3N6NLL2</accession>
<keyword evidence="3" id="KW-0732">Signal</keyword>
<dbReference type="Gene3D" id="3.40.190.10">
    <property type="entry name" value="Periplasmic binding protein-like II"/>
    <property type="match status" value="2"/>
</dbReference>
<dbReference type="CDD" id="cd14750">
    <property type="entry name" value="PBP2_TMBP"/>
    <property type="match status" value="1"/>
</dbReference>
<evidence type="ECO:0000256" key="3">
    <source>
        <dbReference type="ARBA" id="ARBA00022729"/>
    </source>
</evidence>
<evidence type="ECO:0000313" key="4">
    <source>
        <dbReference type="EMBL" id="RQH36641.1"/>
    </source>
</evidence>
<dbReference type="PANTHER" id="PTHR30061:SF50">
    <property type="entry name" value="MALTOSE_MALTODEXTRIN-BINDING PERIPLASMIC PROTEIN"/>
    <property type="match status" value="1"/>
</dbReference>
<dbReference type="EMBL" id="RCBY01000117">
    <property type="protein sequence ID" value="RQH36641.1"/>
    <property type="molecule type" value="Genomic_DNA"/>
</dbReference>
<evidence type="ECO:0000313" key="5">
    <source>
        <dbReference type="Proteomes" id="UP000269154"/>
    </source>
</evidence>
<dbReference type="GO" id="GO:0055052">
    <property type="term" value="C:ATP-binding cassette (ABC) transporter complex, substrate-binding subunit-containing"/>
    <property type="evidence" value="ECO:0007669"/>
    <property type="project" value="TreeGrafter"/>
</dbReference>
<protein>
    <submittedName>
        <fullName evidence="4">ABC transporter substrate-binding protein</fullName>
    </submittedName>
</protein>
<dbReference type="GO" id="GO:0015768">
    <property type="term" value="P:maltose transport"/>
    <property type="evidence" value="ECO:0007669"/>
    <property type="project" value="TreeGrafter"/>
</dbReference>
<evidence type="ECO:0000256" key="1">
    <source>
        <dbReference type="ARBA" id="ARBA00008520"/>
    </source>
</evidence>
<dbReference type="OrthoDB" id="9808332at2"/>
<dbReference type="GO" id="GO:1901982">
    <property type="term" value="F:maltose binding"/>
    <property type="evidence" value="ECO:0007669"/>
    <property type="project" value="TreeGrafter"/>
</dbReference>
<comment type="similarity">
    <text evidence="1">Belongs to the bacterial solute-binding protein 1 family.</text>
</comment>
<dbReference type="Proteomes" id="UP000269154">
    <property type="component" value="Unassembled WGS sequence"/>
</dbReference>
<evidence type="ECO:0000256" key="2">
    <source>
        <dbReference type="ARBA" id="ARBA00022448"/>
    </source>
</evidence>
<reference evidence="4 5" key="1">
    <citation type="journal article" date="2018" name="ACS Chem. Biol.">
        <title>Ketoreductase domain dysfunction expands chemodiversity: malyngamide biosynthesis in the cyanobacterium Okeania hirsuta.</title>
        <authorList>
            <person name="Moss N.A."/>
            <person name="Leao T."/>
            <person name="Rankin M."/>
            <person name="McCullough T.M."/>
            <person name="Qu P."/>
            <person name="Korobeynikov A."/>
            <person name="Smith J.L."/>
            <person name="Gerwick L."/>
            <person name="Gerwick W.H."/>
        </authorList>
    </citation>
    <scope>NUCLEOTIDE SEQUENCE [LARGE SCALE GENOMIC DNA]</scope>
    <source>
        <strain evidence="4 5">PAB10Feb10-1</strain>
    </source>
</reference>